<protein>
    <submittedName>
        <fullName evidence="1">Uncharacterized protein</fullName>
    </submittedName>
</protein>
<proteinExistence type="predicted"/>
<dbReference type="Proteomes" id="UP001519460">
    <property type="component" value="Unassembled WGS sequence"/>
</dbReference>
<keyword evidence="2" id="KW-1185">Reference proteome</keyword>
<dbReference type="AlphaFoldDB" id="A0ABD0JKB3"/>
<accession>A0ABD0JKB3</accession>
<reference evidence="1 2" key="1">
    <citation type="journal article" date="2023" name="Sci. Data">
        <title>Genome assembly of the Korean intertidal mud-creeper Batillaria attramentaria.</title>
        <authorList>
            <person name="Patra A.K."/>
            <person name="Ho P.T."/>
            <person name="Jun S."/>
            <person name="Lee S.J."/>
            <person name="Kim Y."/>
            <person name="Won Y.J."/>
        </authorList>
    </citation>
    <scope>NUCLEOTIDE SEQUENCE [LARGE SCALE GENOMIC DNA]</scope>
    <source>
        <strain evidence="1">Wonlab-2016</strain>
    </source>
</reference>
<comment type="caution">
    <text evidence="1">The sequence shown here is derived from an EMBL/GenBank/DDBJ whole genome shotgun (WGS) entry which is preliminary data.</text>
</comment>
<gene>
    <name evidence="1" type="ORF">BaRGS_00033341</name>
</gene>
<evidence type="ECO:0000313" key="2">
    <source>
        <dbReference type="Proteomes" id="UP001519460"/>
    </source>
</evidence>
<dbReference type="EMBL" id="JACVVK020000407">
    <property type="protein sequence ID" value="KAK7475391.1"/>
    <property type="molecule type" value="Genomic_DNA"/>
</dbReference>
<evidence type="ECO:0000313" key="1">
    <source>
        <dbReference type="EMBL" id="KAK7475391.1"/>
    </source>
</evidence>
<name>A0ABD0JKB3_9CAEN</name>
<sequence length="112" mass="12851">MTSTDLYTKDLQRAEATFKKKKVQISSTSHGADTVRMHLSRERDRNVEYPSLCQFAHRHSPALRSICVASVVSRGSEKNTSRVFSVWADLEDLHVMWADWENRNPLSTLLLC</sequence>
<organism evidence="1 2">
    <name type="scientific">Batillaria attramentaria</name>
    <dbReference type="NCBI Taxonomy" id="370345"/>
    <lineage>
        <taxon>Eukaryota</taxon>
        <taxon>Metazoa</taxon>
        <taxon>Spiralia</taxon>
        <taxon>Lophotrochozoa</taxon>
        <taxon>Mollusca</taxon>
        <taxon>Gastropoda</taxon>
        <taxon>Caenogastropoda</taxon>
        <taxon>Sorbeoconcha</taxon>
        <taxon>Cerithioidea</taxon>
        <taxon>Batillariidae</taxon>
        <taxon>Batillaria</taxon>
    </lineage>
</organism>